<dbReference type="Pfam" id="PF00343">
    <property type="entry name" value="Phosphorylase"/>
    <property type="match status" value="1"/>
</dbReference>
<evidence type="ECO:0000256" key="8">
    <source>
        <dbReference type="ARBA" id="ARBA00022679"/>
    </source>
</evidence>
<comment type="caution">
    <text evidence="14">The sequence shown here is derived from an EMBL/GenBank/DDBJ whole genome shotgun (WGS) entry which is preliminary data.</text>
</comment>
<comment type="subcellular location">
    <subcellularLocation>
        <location evidence="3">Cytoplasm</location>
    </subcellularLocation>
</comment>
<evidence type="ECO:0000313" key="15">
    <source>
        <dbReference type="Proteomes" id="UP000248057"/>
    </source>
</evidence>
<dbReference type="SUPFAM" id="SSF53756">
    <property type="entry name" value="UDP-Glycosyltransferase/glycogen phosphorylase"/>
    <property type="match status" value="1"/>
</dbReference>
<dbReference type="InterPro" id="IPR035090">
    <property type="entry name" value="Pyridoxal_P_attach_site"/>
</dbReference>
<keyword evidence="5" id="KW-0963">Cytoplasm</keyword>
<comment type="cofactor">
    <cofactor evidence="2 13">
        <name>pyridoxal 5'-phosphate</name>
        <dbReference type="ChEBI" id="CHEBI:597326"/>
    </cofactor>
</comment>
<evidence type="ECO:0000256" key="11">
    <source>
        <dbReference type="ARBA" id="ARBA00025174"/>
    </source>
</evidence>
<evidence type="ECO:0000256" key="12">
    <source>
        <dbReference type="PIRSR" id="PIRSR000460-1"/>
    </source>
</evidence>
<dbReference type="FunFam" id="3.40.50.2000:FF:000153">
    <property type="entry name" value="Alpha-1,4 glucan phosphorylase"/>
    <property type="match status" value="1"/>
</dbReference>
<sequence length="753" mass="86355">MMEQELNKVLGERFGKTLEEACMEEIYHALLTIVKGKMKDLEKNTGSRKLYYISAEFLIGKLLSNNLINLGLFDETAEVLKKHGIDIADIEEAETEPSLGNGGLGRLAACFLDSIATLKLPGDGVGLNYHDGLFKQTFADHKQREEKNPWMTGDDWLTRTDVRFEVPFKDLTVTSTMYDIDVPGYEGGKNSLHLFDLDSVDESIIHDGIEFDKEDIRRGLTLFLYPDDSDEKGQLLRIYQQYFMVSNAAQLILKETEERGFDLYHLHEHVVIQINDTHPTMVIPELVRLLMARGFNIDTAIDVVRKTCAYTNHTILAEALEKWPASYLEKVVPQLMPIIRELDKRVRRDFHDEKVYIIDEQERVHMAHIDIHYGQSVNGVAALHTQILEESELKPFYDIYPGKFNNKTNGITFRRWLLHCNHELASYIEELIGSGYKIHAEELEKLLDFQDDEAVLDRLRQIKQNAKLDLKKYLKSTQGVEIDETSVYDIQVKRLHEYKRQQMNALYAIYKYLEIKKGNLPKRPITMIFGAKAAPAYTIAKDIIHLILCLQELIDSDPEVSPYLKVVMVENYNVSKAAKLIPACDISEQISLASKEASGTGNMKFMLNGAVTLGTEDGANVEIHQLVGDDNIYIFGKSSDEVIKLYETSGYCSRKIYESDSLVEELVDFIISKKMILTGDPVNLGRLYKELVSKDWFMTLLDVREYIAVKEQMLADYEDERSWARKSLVNIAKAGYFSSDRTIEEYNKDIWHL</sequence>
<keyword evidence="7 13" id="KW-0328">Glycosyltransferase</keyword>
<evidence type="ECO:0000256" key="10">
    <source>
        <dbReference type="ARBA" id="ARBA00023277"/>
    </source>
</evidence>
<dbReference type="NCBIfam" id="TIGR02093">
    <property type="entry name" value="P_ylase"/>
    <property type="match status" value="1"/>
</dbReference>
<dbReference type="FunFam" id="3.40.50.2000:FF:000003">
    <property type="entry name" value="Alpha-1,4 glucan phosphorylase"/>
    <property type="match status" value="1"/>
</dbReference>
<evidence type="ECO:0000256" key="5">
    <source>
        <dbReference type="ARBA" id="ARBA00022490"/>
    </source>
</evidence>
<dbReference type="EMBL" id="QJKD01000003">
    <property type="protein sequence ID" value="PXX55432.1"/>
    <property type="molecule type" value="Genomic_DNA"/>
</dbReference>
<dbReference type="Proteomes" id="UP000248057">
    <property type="component" value="Unassembled WGS sequence"/>
</dbReference>
<evidence type="ECO:0000256" key="7">
    <source>
        <dbReference type="ARBA" id="ARBA00022676"/>
    </source>
</evidence>
<reference evidence="14 15" key="1">
    <citation type="submission" date="2018-05" db="EMBL/GenBank/DDBJ databases">
        <title>Genomic Encyclopedia of Type Strains, Phase IV (KMG-IV): sequencing the most valuable type-strain genomes for metagenomic binning, comparative biology and taxonomic classification.</title>
        <authorList>
            <person name="Goeker M."/>
        </authorList>
    </citation>
    <scope>NUCLEOTIDE SEQUENCE [LARGE SCALE GENOMIC DNA]</scope>
    <source>
        <strain evidence="14 15">DSM 24995</strain>
    </source>
</reference>
<dbReference type="GO" id="GO:0005980">
    <property type="term" value="P:glycogen catabolic process"/>
    <property type="evidence" value="ECO:0007669"/>
    <property type="project" value="TreeGrafter"/>
</dbReference>
<accession>A0A2V3YAB2</accession>
<comment type="similarity">
    <text evidence="4 13">Belongs to the glycogen phosphorylase family.</text>
</comment>
<evidence type="ECO:0000256" key="9">
    <source>
        <dbReference type="ARBA" id="ARBA00022898"/>
    </source>
</evidence>
<dbReference type="PANTHER" id="PTHR11468">
    <property type="entry name" value="GLYCOGEN PHOSPHORYLASE"/>
    <property type="match status" value="1"/>
</dbReference>
<keyword evidence="15" id="KW-1185">Reference proteome</keyword>
<dbReference type="GO" id="GO:0008184">
    <property type="term" value="F:glycogen phosphorylase activity"/>
    <property type="evidence" value="ECO:0007669"/>
    <property type="project" value="InterPro"/>
</dbReference>
<keyword evidence="6" id="KW-0021">Allosteric enzyme</keyword>
<evidence type="ECO:0000256" key="3">
    <source>
        <dbReference type="ARBA" id="ARBA00004496"/>
    </source>
</evidence>
<comment type="function">
    <text evidence="11">Phosphorylase is an important allosteric enzyme in carbohydrate metabolism. Enzymes from different sources differ in their regulatory mechanisms and in their natural substrates. However, all known phosphorylases share catalytic and structural properties.</text>
</comment>
<dbReference type="GO" id="GO:0005737">
    <property type="term" value="C:cytoplasm"/>
    <property type="evidence" value="ECO:0007669"/>
    <property type="project" value="UniProtKB-SubCell"/>
</dbReference>
<dbReference type="InterPro" id="IPR000811">
    <property type="entry name" value="Glyco_trans_35"/>
</dbReference>
<dbReference type="GO" id="GO:0030170">
    <property type="term" value="F:pyridoxal phosphate binding"/>
    <property type="evidence" value="ECO:0007669"/>
    <property type="project" value="InterPro"/>
</dbReference>
<keyword evidence="8 13" id="KW-0808">Transferase</keyword>
<evidence type="ECO:0000256" key="4">
    <source>
        <dbReference type="ARBA" id="ARBA00006047"/>
    </source>
</evidence>
<dbReference type="PANTHER" id="PTHR11468:SF3">
    <property type="entry name" value="GLYCOGEN PHOSPHORYLASE, LIVER FORM"/>
    <property type="match status" value="1"/>
</dbReference>
<evidence type="ECO:0000313" key="14">
    <source>
        <dbReference type="EMBL" id="PXX55432.1"/>
    </source>
</evidence>
<evidence type="ECO:0000256" key="13">
    <source>
        <dbReference type="RuleBase" id="RU000587"/>
    </source>
</evidence>
<dbReference type="EC" id="2.4.1.1" evidence="13"/>
<dbReference type="Gene3D" id="3.40.50.2000">
    <property type="entry name" value="Glycogen Phosphorylase B"/>
    <property type="match status" value="2"/>
</dbReference>
<evidence type="ECO:0000256" key="1">
    <source>
        <dbReference type="ARBA" id="ARBA00001275"/>
    </source>
</evidence>
<evidence type="ECO:0000256" key="6">
    <source>
        <dbReference type="ARBA" id="ARBA00022533"/>
    </source>
</evidence>
<protein>
    <recommendedName>
        <fullName evidence="13">Alpha-1,4 glucan phosphorylase</fullName>
        <ecNumber evidence="13">2.4.1.1</ecNumber>
    </recommendedName>
</protein>
<dbReference type="PROSITE" id="PS00102">
    <property type="entry name" value="PHOSPHORYLASE"/>
    <property type="match status" value="1"/>
</dbReference>
<organism evidence="14 15">
    <name type="scientific">Hungatella effluvii</name>
    <dbReference type="NCBI Taxonomy" id="1096246"/>
    <lineage>
        <taxon>Bacteria</taxon>
        <taxon>Bacillati</taxon>
        <taxon>Bacillota</taxon>
        <taxon>Clostridia</taxon>
        <taxon>Lachnospirales</taxon>
        <taxon>Lachnospiraceae</taxon>
        <taxon>Hungatella</taxon>
    </lineage>
</organism>
<keyword evidence="10 13" id="KW-0119">Carbohydrate metabolism</keyword>
<dbReference type="AlphaFoldDB" id="A0A2V3YAB2"/>
<comment type="catalytic activity">
    <reaction evidence="1 13">
        <text>[(1-&gt;4)-alpha-D-glucosyl](n) + phosphate = [(1-&gt;4)-alpha-D-glucosyl](n-1) + alpha-D-glucose 1-phosphate</text>
        <dbReference type="Rhea" id="RHEA:41732"/>
        <dbReference type="Rhea" id="RHEA-COMP:9584"/>
        <dbReference type="Rhea" id="RHEA-COMP:9586"/>
        <dbReference type="ChEBI" id="CHEBI:15444"/>
        <dbReference type="ChEBI" id="CHEBI:43474"/>
        <dbReference type="ChEBI" id="CHEBI:58601"/>
        <dbReference type="EC" id="2.4.1.1"/>
    </reaction>
</comment>
<comment type="function">
    <text evidence="13">Allosteric enzyme that catalyzes the rate-limiting step in glycogen catabolism, the phosphorolytic cleavage of glycogen to produce glucose-1-phosphate, and plays a central role in maintaining cellular and organismal glucose homeostasis.</text>
</comment>
<keyword evidence="9 12" id="KW-0663">Pyridoxal phosphate</keyword>
<name>A0A2V3YAB2_9FIRM</name>
<dbReference type="PIRSF" id="PIRSF000460">
    <property type="entry name" value="Pprylas_GlgP"/>
    <property type="match status" value="1"/>
</dbReference>
<proteinExistence type="inferred from homology"/>
<evidence type="ECO:0000256" key="2">
    <source>
        <dbReference type="ARBA" id="ARBA00001933"/>
    </source>
</evidence>
<gene>
    <name evidence="14" type="ORF">DFR60_103490</name>
</gene>
<feature type="modified residue" description="N6-(pyridoxal phosphate)lysine" evidence="12">
    <location>
        <position position="604"/>
    </location>
</feature>
<dbReference type="InterPro" id="IPR011833">
    <property type="entry name" value="Glycg_phsphrylas"/>
</dbReference>